<dbReference type="PANTHER" id="PTHR43414:SF6">
    <property type="entry name" value="MULTIDRUG RESISTANCE PROTEIN MDTG"/>
    <property type="match status" value="1"/>
</dbReference>
<gene>
    <name evidence="9" type="ORF">C5L31_001714</name>
</gene>
<feature type="transmembrane region" description="Helical" evidence="7">
    <location>
        <begin position="353"/>
        <end position="370"/>
    </location>
</feature>
<keyword evidence="6 7" id="KW-0472">Membrane</keyword>
<feature type="transmembrane region" description="Helical" evidence="7">
    <location>
        <begin position="254"/>
        <end position="274"/>
    </location>
</feature>
<keyword evidence="2" id="KW-0813">Transport</keyword>
<dbReference type="RefSeq" id="WP_010619341.1">
    <property type="nucleotide sequence ID" value="NZ_PUFO01000070.1"/>
</dbReference>
<dbReference type="PROSITE" id="PS50850">
    <property type="entry name" value="MFS"/>
    <property type="match status" value="1"/>
</dbReference>
<dbReference type="Gene3D" id="1.20.1250.20">
    <property type="entry name" value="MFS general substrate transporter like domains"/>
    <property type="match status" value="2"/>
</dbReference>
<comment type="caution">
    <text evidence="9">The sequence shown here is derived from an EMBL/GenBank/DDBJ whole genome shotgun (WGS) entry which is preliminary data.</text>
</comment>
<feature type="transmembrane region" description="Helical" evidence="7">
    <location>
        <begin position="311"/>
        <end position="332"/>
    </location>
</feature>
<feature type="transmembrane region" description="Helical" evidence="7">
    <location>
        <begin position="139"/>
        <end position="164"/>
    </location>
</feature>
<dbReference type="GO" id="GO:0022857">
    <property type="term" value="F:transmembrane transporter activity"/>
    <property type="evidence" value="ECO:0007669"/>
    <property type="project" value="InterPro"/>
</dbReference>
<feature type="transmembrane region" description="Helical" evidence="7">
    <location>
        <begin position="376"/>
        <end position="393"/>
    </location>
</feature>
<dbReference type="PANTHER" id="PTHR43414">
    <property type="entry name" value="MULTIDRUG RESISTANCE PROTEIN MDTG"/>
    <property type="match status" value="1"/>
</dbReference>
<sequence length="404" mass="43737">MTTATPWKRNLYILWLGNFIAGIAFNLLMPFLPLFINTLGHFSKNSLNLWNGVAYSSTFLVSALIAPLWGRLADKKGRKLMLLRSSLGMAVVNLAMAFVTNTWQLVFARVLIGLFSGYIPSASALIATEVPQNQSGKALGFLTTGNISGTLLGPLLGGAIASVWGYRSTFIITGILLLIVFFLSLILVKEHFTPLSEEKAKLSFKQIMASTQHENVIWGMMLTTLIIQTAITMVNPFLTLFIRELMHFHGPITMVSGVIAATPGFATVLIAAKLGDIGDHIGTARIIKIALGLGVIVFILSAIVTNVWQLWGLRFIIGLADAALLPGVQTMLIKMTPKESVGTIFSYSQSAQGFGSVIGPMMGAVLAGIIDYRGTFVVNAVLLLVILIVLMMIHRTNEKLKSAL</sequence>
<organism evidence="9 10">
    <name type="scientific">Secundilactobacillus malefermentans</name>
    <dbReference type="NCBI Taxonomy" id="176292"/>
    <lineage>
        <taxon>Bacteria</taxon>
        <taxon>Bacillati</taxon>
        <taxon>Bacillota</taxon>
        <taxon>Bacilli</taxon>
        <taxon>Lactobacillales</taxon>
        <taxon>Lactobacillaceae</taxon>
        <taxon>Secundilactobacillus</taxon>
    </lineage>
</organism>
<feature type="transmembrane region" description="Helical" evidence="7">
    <location>
        <begin position="286"/>
        <end position="305"/>
    </location>
</feature>
<dbReference type="PRINTS" id="PR01035">
    <property type="entry name" value="TCRTETA"/>
</dbReference>
<dbReference type="Proteomes" id="UP000294854">
    <property type="component" value="Unassembled WGS sequence"/>
</dbReference>
<keyword evidence="5 7" id="KW-1133">Transmembrane helix</keyword>
<dbReference type="InterPro" id="IPR020846">
    <property type="entry name" value="MFS_dom"/>
</dbReference>
<evidence type="ECO:0000256" key="5">
    <source>
        <dbReference type="ARBA" id="ARBA00022989"/>
    </source>
</evidence>
<dbReference type="STRING" id="1122149.FD44_GL000374"/>
<reference evidence="9 10" key="1">
    <citation type="journal article" date="2019" name="Appl. Microbiol. Biotechnol.">
        <title>Uncovering carbohydrate metabolism through a genotype-phenotype association study of 56 lactic acid bacteria genomes.</title>
        <authorList>
            <person name="Buron-Moles G."/>
            <person name="Chailyan A."/>
            <person name="Dolejs I."/>
            <person name="Forster J."/>
            <person name="Miks M.H."/>
        </authorList>
    </citation>
    <scope>NUCLEOTIDE SEQUENCE [LARGE SCALE GENOMIC DNA]</scope>
    <source>
        <strain evidence="9 10">ATCC 49373</strain>
    </source>
</reference>
<feature type="domain" description="Major facilitator superfamily (MFS) profile" evidence="8">
    <location>
        <begin position="10"/>
        <end position="397"/>
    </location>
</feature>
<dbReference type="InterPro" id="IPR001958">
    <property type="entry name" value="Tet-R_TetA/multi-R_MdtG-like"/>
</dbReference>
<dbReference type="InterPro" id="IPR036259">
    <property type="entry name" value="MFS_trans_sf"/>
</dbReference>
<comment type="subcellular location">
    <subcellularLocation>
        <location evidence="1">Cell membrane</location>
        <topology evidence="1">Multi-pass membrane protein</topology>
    </subcellularLocation>
</comment>
<proteinExistence type="predicted"/>
<evidence type="ECO:0000256" key="4">
    <source>
        <dbReference type="ARBA" id="ARBA00022692"/>
    </source>
</evidence>
<evidence type="ECO:0000256" key="7">
    <source>
        <dbReference type="SAM" id="Phobius"/>
    </source>
</evidence>
<dbReference type="Pfam" id="PF07690">
    <property type="entry name" value="MFS_1"/>
    <property type="match status" value="1"/>
</dbReference>
<evidence type="ECO:0000259" key="8">
    <source>
        <dbReference type="PROSITE" id="PS50850"/>
    </source>
</evidence>
<feature type="transmembrane region" description="Helical" evidence="7">
    <location>
        <begin position="170"/>
        <end position="188"/>
    </location>
</feature>
<keyword evidence="3" id="KW-1003">Cell membrane</keyword>
<evidence type="ECO:0000313" key="9">
    <source>
        <dbReference type="EMBL" id="TDG75084.1"/>
    </source>
</evidence>
<feature type="transmembrane region" description="Helical" evidence="7">
    <location>
        <begin position="48"/>
        <end position="69"/>
    </location>
</feature>
<evidence type="ECO:0000256" key="1">
    <source>
        <dbReference type="ARBA" id="ARBA00004651"/>
    </source>
</evidence>
<evidence type="ECO:0000256" key="6">
    <source>
        <dbReference type="ARBA" id="ARBA00023136"/>
    </source>
</evidence>
<name>A0A4R5NLB2_9LACO</name>
<protein>
    <recommendedName>
        <fullName evidence="8">Major facilitator superfamily (MFS) profile domain-containing protein</fullName>
    </recommendedName>
</protein>
<keyword evidence="4 7" id="KW-0812">Transmembrane</keyword>
<dbReference type="OrthoDB" id="65739at2"/>
<keyword evidence="10" id="KW-1185">Reference proteome</keyword>
<dbReference type="SUPFAM" id="SSF103473">
    <property type="entry name" value="MFS general substrate transporter"/>
    <property type="match status" value="2"/>
</dbReference>
<accession>A0A4R5NLB2</accession>
<evidence type="ECO:0000256" key="2">
    <source>
        <dbReference type="ARBA" id="ARBA00022448"/>
    </source>
</evidence>
<dbReference type="AlphaFoldDB" id="A0A4R5NLB2"/>
<dbReference type="GO" id="GO:0005886">
    <property type="term" value="C:plasma membrane"/>
    <property type="evidence" value="ECO:0007669"/>
    <property type="project" value="UniProtKB-SubCell"/>
</dbReference>
<evidence type="ECO:0000313" key="10">
    <source>
        <dbReference type="Proteomes" id="UP000294854"/>
    </source>
</evidence>
<feature type="transmembrane region" description="Helical" evidence="7">
    <location>
        <begin position="12"/>
        <end position="36"/>
    </location>
</feature>
<dbReference type="InterPro" id="IPR011701">
    <property type="entry name" value="MFS"/>
</dbReference>
<evidence type="ECO:0000256" key="3">
    <source>
        <dbReference type="ARBA" id="ARBA00022475"/>
    </source>
</evidence>
<dbReference type="EMBL" id="PUFO01000070">
    <property type="protein sequence ID" value="TDG75084.1"/>
    <property type="molecule type" value="Genomic_DNA"/>
</dbReference>
<feature type="transmembrane region" description="Helical" evidence="7">
    <location>
        <begin position="106"/>
        <end position="127"/>
    </location>
</feature>
<feature type="transmembrane region" description="Helical" evidence="7">
    <location>
        <begin position="216"/>
        <end position="242"/>
    </location>
</feature>